<evidence type="ECO:0000256" key="6">
    <source>
        <dbReference type="ARBA" id="ARBA00023163"/>
    </source>
</evidence>
<dbReference type="Gene3D" id="1.10.10.10">
    <property type="entry name" value="Winged helix-like DNA-binding domain superfamily/Winged helix DNA-binding domain"/>
    <property type="match status" value="1"/>
</dbReference>
<evidence type="ECO:0000256" key="7">
    <source>
        <dbReference type="SAM" id="MobiDB-lite"/>
    </source>
</evidence>
<comment type="similarity">
    <text evidence="1">Belongs to the Fur family.</text>
</comment>
<keyword evidence="9" id="KW-1185">Reference proteome</keyword>
<evidence type="ECO:0000256" key="2">
    <source>
        <dbReference type="ARBA" id="ARBA00022491"/>
    </source>
</evidence>
<feature type="region of interest" description="Disordered" evidence="7">
    <location>
        <begin position="140"/>
        <end position="162"/>
    </location>
</feature>
<evidence type="ECO:0000256" key="1">
    <source>
        <dbReference type="ARBA" id="ARBA00007957"/>
    </source>
</evidence>
<reference evidence="9" key="1">
    <citation type="journal article" date="2019" name="Int. J. Syst. Evol. Microbiol.">
        <title>The Global Catalogue of Microorganisms (GCM) 10K type strain sequencing project: providing services to taxonomists for standard genome sequencing and annotation.</title>
        <authorList>
            <consortium name="The Broad Institute Genomics Platform"/>
            <consortium name="The Broad Institute Genome Sequencing Center for Infectious Disease"/>
            <person name="Wu L."/>
            <person name="Ma J."/>
        </authorList>
    </citation>
    <scope>NUCLEOTIDE SEQUENCE [LARGE SCALE GENOMIC DNA]</scope>
    <source>
        <strain evidence="9">CGMCC 1.18439</strain>
    </source>
</reference>
<dbReference type="InterPro" id="IPR002481">
    <property type="entry name" value="FUR"/>
</dbReference>
<dbReference type="InterPro" id="IPR043135">
    <property type="entry name" value="Fur_C"/>
</dbReference>
<evidence type="ECO:0000313" key="9">
    <source>
        <dbReference type="Proteomes" id="UP000632154"/>
    </source>
</evidence>
<dbReference type="SUPFAM" id="SSF46785">
    <property type="entry name" value="Winged helix' DNA-binding domain"/>
    <property type="match status" value="1"/>
</dbReference>
<dbReference type="InterPro" id="IPR036388">
    <property type="entry name" value="WH-like_DNA-bd_sf"/>
</dbReference>
<evidence type="ECO:0000256" key="4">
    <source>
        <dbReference type="ARBA" id="ARBA00023015"/>
    </source>
</evidence>
<dbReference type="Pfam" id="PF01475">
    <property type="entry name" value="FUR"/>
    <property type="match status" value="1"/>
</dbReference>
<organism evidence="8 9">
    <name type="scientific">Deinococcus piscis</name>
    <dbReference type="NCBI Taxonomy" id="394230"/>
    <lineage>
        <taxon>Bacteria</taxon>
        <taxon>Thermotogati</taxon>
        <taxon>Deinococcota</taxon>
        <taxon>Deinococci</taxon>
        <taxon>Deinococcales</taxon>
        <taxon>Deinococcaceae</taxon>
        <taxon>Deinococcus</taxon>
    </lineage>
</organism>
<comment type="caution">
    <text evidence="8">The sequence shown here is derived from an EMBL/GenBank/DDBJ whole genome shotgun (WGS) entry which is preliminary data.</text>
</comment>
<dbReference type="PANTHER" id="PTHR33202">
    <property type="entry name" value="ZINC UPTAKE REGULATION PROTEIN"/>
    <property type="match status" value="1"/>
</dbReference>
<gene>
    <name evidence="8" type="ORF">GCM10017783_24660</name>
</gene>
<feature type="compositionally biased region" description="Low complexity" evidence="7">
    <location>
        <begin position="140"/>
        <end position="152"/>
    </location>
</feature>
<evidence type="ECO:0000256" key="5">
    <source>
        <dbReference type="ARBA" id="ARBA00023125"/>
    </source>
</evidence>
<dbReference type="EMBL" id="BNAL01000049">
    <property type="protein sequence ID" value="GHG11386.1"/>
    <property type="molecule type" value="Genomic_DNA"/>
</dbReference>
<keyword evidence="2" id="KW-0678">Repressor</keyword>
<evidence type="ECO:0000256" key="3">
    <source>
        <dbReference type="ARBA" id="ARBA00022833"/>
    </source>
</evidence>
<dbReference type="InterPro" id="IPR036390">
    <property type="entry name" value="WH_DNA-bd_sf"/>
</dbReference>
<dbReference type="Proteomes" id="UP000632154">
    <property type="component" value="Unassembled WGS sequence"/>
</dbReference>
<name>A0ABQ3KB90_9DEIO</name>
<keyword evidence="3" id="KW-0862">Zinc</keyword>
<dbReference type="CDD" id="cd07153">
    <property type="entry name" value="Fur_like"/>
    <property type="match status" value="1"/>
</dbReference>
<protein>
    <submittedName>
        <fullName evidence="8">Transcriptional repressor</fullName>
    </submittedName>
</protein>
<dbReference type="PANTHER" id="PTHR33202:SF22">
    <property type="entry name" value="HYDROGEN PEROXIDE SENSITIVE REPRESSOR"/>
    <property type="match status" value="1"/>
</dbReference>
<feature type="compositionally biased region" description="Polar residues" evidence="7">
    <location>
        <begin position="153"/>
        <end position="162"/>
    </location>
</feature>
<evidence type="ECO:0000313" key="8">
    <source>
        <dbReference type="EMBL" id="GHG11386.1"/>
    </source>
</evidence>
<keyword evidence="5" id="KW-0238">DNA-binding</keyword>
<dbReference type="Gene3D" id="3.30.1490.190">
    <property type="match status" value="1"/>
</dbReference>
<keyword evidence="4" id="KW-0805">Transcription regulation</keyword>
<sequence length="162" mass="17493">MLRTMTMVRQTKQRQAVIEVLRAARCHPDAAWIHSEVRKLQPTVSLGTVYRTLDALVRDGIAVTIERTGGATCYDFCHEEDHHHHAVCRQCGAIFDIDAALVPPLPQGALPAGFTVTDVRLEFMGVCPCCEAGAGRTDAQAASTPAQSTQAPNIQAQEPATS</sequence>
<keyword evidence="6" id="KW-0804">Transcription</keyword>
<accession>A0ABQ3KB90</accession>
<proteinExistence type="inferred from homology"/>